<dbReference type="OrthoDB" id="5432174at2"/>
<dbReference type="HAMAP" id="MF_01503">
    <property type="entry name" value="RemA"/>
    <property type="match status" value="1"/>
</dbReference>
<accession>A0A4P8XYV0</accession>
<dbReference type="Pfam" id="PF04025">
    <property type="entry name" value="RemA-like"/>
    <property type="match status" value="1"/>
</dbReference>
<sequence>MKLINIGFGNLVNSSRIISVVSPDSAPIKRIVQDSKQKSMLIDATYGRRCKAVIITDSDHVVLSAISPETIGNRLEGEQSDE</sequence>
<dbReference type="EMBL" id="CP039381">
    <property type="protein sequence ID" value="QCT07942.1"/>
    <property type="molecule type" value="Genomic_DNA"/>
</dbReference>
<evidence type="ECO:0000256" key="1">
    <source>
        <dbReference type="HAMAP-Rule" id="MF_01503"/>
    </source>
</evidence>
<evidence type="ECO:0000313" key="3">
    <source>
        <dbReference type="Proteomes" id="UP000301475"/>
    </source>
</evidence>
<reference evidence="2 3" key="1">
    <citation type="submission" date="2019-04" db="EMBL/GenBank/DDBJ databases">
        <authorList>
            <person name="Embree M."/>
            <person name="Gaffney J.R."/>
        </authorList>
    </citation>
    <scope>NUCLEOTIDE SEQUENCE [LARGE SCALE GENOMIC DNA]</scope>
    <source>
        <strain evidence="2 3">JE7A12</strain>
    </source>
</reference>
<dbReference type="PANTHER" id="PTHR38449:SF1">
    <property type="entry name" value="REGULATORY PROTEIN SSL2874-RELATED"/>
    <property type="match status" value="1"/>
</dbReference>
<dbReference type="PANTHER" id="PTHR38449">
    <property type="entry name" value="REGULATORY PROTEIN TM_1690-RELATED"/>
    <property type="match status" value="1"/>
</dbReference>
<protein>
    <recommendedName>
        <fullName evidence="1">Putative regulatory protein E5Z56_11510</fullName>
    </recommendedName>
</protein>
<dbReference type="Proteomes" id="UP000301475">
    <property type="component" value="Chromosome"/>
</dbReference>
<keyword evidence="3" id="KW-1185">Reference proteome</keyword>
<dbReference type="InterPro" id="IPR007169">
    <property type="entry name" value="RemA-like"/>
</dbReference>
<dbReference type="AlphaFoldDB" id="A0A4P8XYV0"/>
<comment type="similarity">
    <text evidence="1">Belongs to the RemA family.</text>
</comment>
<gene>
    <name evidence="2" type="ORF">E5Z56_11510</name>
</gene>
<name>A0A4P8XYV0_9FIRM</name>
<evidence type="ECO:0000313" key="2">
    <source>
        <dbReference type="EMBL" id="QCT07942.1"/>
    </source>
</evidence>
<dbReference type="RefSeq" id="WP_022506101.1">
    <property type="nucleotide sequence ID" value="NZ_CP039381.1"/>
</dbReference>
<proteinExistence type="inferred from homology"/>
<dbReference type="NCBIfam" id="NF003315">
    <property type="entry name" value="PRK04323.1"/>
    <property type="match status" value="1"/>
</dbReference>
<dbReference type="KEGG" id="ruj:E5Z56_11510"/>
<organism evidence="2 3">
    <name type="scientific">Ruminococcus bovis</name>
    <dbReference type="NCBI Taxonomy" id="2564099"/>
    <lineage>
        <taxon>Bacteria</taxon>
        <taxon>Bacillati</taxon>
        <taxon>Bacillota</taxon>
        <taxon>Clostridia</taxon>
        <taxon>Eubacteriales</taxon>
        <taxon>Oscillospiraceae</taxon>
        <taxon>Ruminococcus</taxon>
    </lineage>
</organism>